<dbReference type="PANTHER" id="PTHR33803:SF3">
    <property type="entry name" value="BLL1974 PROTEIN"/>
    <property type="match status" value="1"/>
</dbReference>
<dbReference type="EMBL" id="FUIG01000036">
    <property type="protein sequence ID" value="SJM32542.1"/>
    <property type="molecule type" value="Genomic_DNA"/>
</dbReference>
<accession>A0A2P9AN33</accession>
<gene>
    <name evidence="2" type="ORF">BQ8482_290137</name>
</gene>
<dbReference type="AlphaFoldDB" id="A0A2P9AN33"/>
<protein>
    <submittedName>
        <fullName evidence="2">Transposase</fullName>
    </submittedName>
</protein>
<dbReference type="Proteomes" id="UP000245698">
    <property type="component" value="Unassembled WGS sequence"/>
</dbReference>
<keyword evidence="3" id="KW-1185">Reference proteome</keyword>
<evidence type="ECO:0000313" key="2">
    <source>
        <dbReference type="EMBL" id="SJM32542.1"/>
    </source>
</evidence>
<dbReference type="Pfam" id="PF13751">
    <property type="entry name" value="DDE_Tnp_1_6"/>
    <property type="match status" value="1"/>
</dbReference>
<evidence type="ECO:0000259" key="1">
    <source>
        <dbReference type="Pfam" id="PF13751"/>
    </source>
</evidence>
<proteinExistence type="predicted"/>
<sequence length="164" mass="18125">MPYEFGVKVSVTTTLKRSKGGQFALHAKALPGNPYDGHTLASVIPDMEKAIGNEISRILADAGYRGHNAPQSHYFRVFTAGQKRRVTPAIKRQMRRRSAIEPVIGHIKSEHRMARNYLAGQQGDALNAILAAAGYNFSLLLRWLKDFLSLLIALLQLRSKSVAA</sequence>
<feature type="domain" description="Transposase DDE" evidence="1">
    <location>
        <begin position="79"/>
        <end position="139"/>
    </location>
</feature>
<name>A0A2P9AN33_9HYPH</name>
<evidence type="ECO:0000313" key="3">
    <source>
        <dbReference type="Proteomes" id="UP000245698"/>
    </source>
</evidence>
<dbReference type="PANTHER" id="PTHR33803">
    <property type="entry name" value="IS1478 TRANSPOSASE"/>
    <property type="match status" value="1"/>
</dbReference>
<organism evidence="2 3">
    <name type="scientific">Mesorhizobium delmotii</name>
    <dbReference type="NCBI Taxonomy" id="1631247"/>
    <lineage>
        <taxon>Bacteria</taxon>
        <taxon>Pseudomonadati</taxon>
        <taxon>Pseudomonadota</taxon>
        <taxon>Alphaproteobacteria</taxon>
        <taxon>Hyphomicrobiales</taxon>
        <taxon>Phyllobacteriaceae</taxon>
        <taxon>Mesorhizobium</taxon>
    </lineage>
</organism>
<reference evidence="3" key="1">
    <citation type="submission" date="2016-12" db="EMBL/GenBank/DDBJ databases">
        <authorList>
            <person name="Brunel B."/>
        </authorList>
    </citation>
    <scope>NUCLEOTIDE SEQUENCE [LARGE SCALE GENOMIC DNA]</scope>
</reference>
<dbReference type="InterPro" id="IPR025668">
    <property type="entry name" value="Tnp_DDE_dom"/>
</dbReference>